<reference evidence="1 2" key="1">
    <citation type="submission" date="2015-12" db="EMBL/GenBank/DDBJ databases">
        <title>The genome of Folsomia candida.</title>
        <authorList>
            <person name="Faddeeva A."/>
            <person name="Derks M.F."/>
            <person name="Anvar Y."/>
            <person name="Smit S."/>
            <person name="Van Straalen N."/>
            <person name="Roelofs D."/>
        </authorList>
    </citation>
    <scope>NUCLEOTIDE SEQUENCE [LARGE SCALE GENOMIC DNA]</scope>
    <source>
        <strain evidence="1 2">VU population</strain>
        <tissue evidence="1">Whole body</tissue>
    </source>
</reference>
<dbReference type="Proteomes" id="UP000198287">
    <property type="component" value="Unassembled WGS sequence"/>
</dbReference>
<keyword evidence="2" id="KW-1185">Reference proteome</keyword>
<sequence>MLIALLSPEYNLGTCRFISRPRAPAISQQDEDEEMEGVYQTNDDIDIDYSIVKLESPMLSDTSRSTTPLINFVDDSIIREDFMVQLENEDQAVNLVSQTWLEMLEKAGQIPKTTTKLRYTVEADAQPRGKSISRVSLPHLTNLELDLQIPPKLISKPNAILLLRKNYNVEKHLFLFFKENRNDDVNIDFKVILNGCTFLKWSPAEKEVIVGFGGLHSEPFLERLKDKKVMERFNMLTIVDNKLASGE</sequence>
<name>A0A226EZI0_FOLCA</name>
<accession>A0A226EZI0</accession>
<evidence type="ECO:0000313" key="2">
    <source>
        <dbReference type="Proteomes" id="UP000198287"/>
    </source>
</evidence>
<dbReference type="AlphaFoldDB" id="A0A226EZI0"/>
<dbReference type="EMBL" id="LNIX01000001">
    <property type="protein sequence ID" value="OXA62982.1"/>
    <property type="molecule type" value="Genomic_DNA"/>
</dbReference>
<comment type="caution">
    <text evidence="1">The sequence shown here is derived from an EMBL/GenBank/DDBJ whole genome shotgun (WGS) entry which is preliminary data.</text>
</comment>
<organism evidence="1 2">
    <name type="scientific">Folsomia candida</name>
    <name type="common">Springtail</name>
    <dbReference type="NCBI Taxonomy" id="158441"/>
    <lineage>
        <taxon>Eukaryota</taxon>
        <taxon>Metazoa</taxon>
        <taxon>Ecdysozoa</taxon>
        <taxon>Arthropoda</taxon>
        <taxon>Hexapoda</taxon>
        <taxon>Collembola</taxon>
        <taxon>Entomobryomorpha</taxon>
        <taxon>Isotomoidea</taxon>
        <taxon>Isotomidae</taxon>
        <taxon>Proisotominae</taxon>
        <taxon>Folsomia</taxon>
    </lineage>
</organism>
<proteinExistence type="predicted"/>
<evidence type="ECO:0000313" key="1">
    <source>
        <dbReference type="EMBL" id="OXA62982.1"/>
    </source>
</evidence>
<gene>
    <name evidence="1" type="ORF">Fcan01_00311</name>
</gene>
<protein>
    <submittedName>
        <fullName evidence="1">Uncharacterized protein</fullName>
    </submittedName>
</protein>